<dbReference type="OMA" id="INIKERY"/>
<dbReference type="GeneID" id="8861920"/>
<gene>
    <name evidence="1" type="ORF">NAEGRDRAFT_78730</name>
</gene>
<evidence type="ECO:0000313" key="1">
    <source>
        <dbReference type="EMBL" id="EFC47895.1"/>
    </source>
</evidence>
<name>D2V627_NAEGR</name>
<keyword evidence="2" id="KW-1185">Reference proteome</keyword>
<dbReference type="Proteomes" id="UP000006671">
    <property type="component" value="Unassembled WGS sequence"/>
</dbReference>
<accession>D2V627</accession>
<proteinExistence type="predicted"/>
<dbReference type="VEuPathDB" id="AmoebaDB:NAEGRDRAFT_78730"/>
<dbReference type="AlphaFoldDB" id="D2V627"/>
<sequence length="134" mass="16177">MKRDGVRFNVASNQTIKKCPLCTSWKCRAHASEINIKERYNNDKEYRKDINKNLKDRLAVSIHGHLIEKDHEVSLCSEVKHFEERRFVSGFISRNVGYCRKDHKKNYEMKDRKDFRQFSRFGKYYQKKLKLDDL</sequence>
<dbReference type="InParanoid" id="D2V627"/>
<dbReference type="EMBL" id="GG738853">
    <property type="protein sequence ID" value="EFC47895.1"/>
    <property type="molecule type" value="Genomic_DNA"/>
</dbReference>
<dbReference type="RefSeq" id="XP_002680639.1">
    <property type="nucleotide sequence ID" value="XM_002680593.1"/>
</dbReference>
<organism evidence="2">
    <name type="scientific">Naegleria gruberi</name>
    <name type="common">Amoeba</name>
    <dbReference type="NCBI Taxonomy" id="5762"/>
    <lineage>
        <taxon>Eukaryota</taxon>
        <taxon>Discoba</taxon>
        <taxon>Heterolobosea</taxon>
        <taxon>Tetramitia</taxon>
        <taxon>Eutetramitia</taxon>
        <taxon>Vahlkampfiidae</taxon>
        <taxon>Naegleria</taxon>
    </lineage>
</organism>
<dbReference type="KEGG" id="ngr:NAEGRDRAFT_78730"/>
<protein>
    <submittedName>
        <fullName evidence="1">Uncharacterized protein</fullName>
    </submittedName>
</protein>
<reference evidence="1 2" key="1">
    <citation type="journal article" date="2010" name="Cell">
        <title>The genome of Naegleria gruberi illuminates early eukaryotic versatility.</title>
        <authorList>
            <person name="Fritz-Laylin L.K."/>
            <person name="Prochnik S.E."/>
            <person name="Ginger M.L."/>
            <person name="Dacks J.B."/>
            <person name="Carpenter M.L."/>
            <person name="Field M.C."/>
            <person name="Kuo A."/>
            <person name="Paredez A."/>
            <person name="Chapman J."/>
            <person name="Pham J."/>
            <person name="Shu S."/>
            <person name="Neupane R."/>
            <person name="Cipriano M."/>
            <person name="Mancuso J."/>
            <person name="Tu H."/>
            <person name="Salamov A."/>
            <person name="Lindquist E."/>
            <person name="Shapiro H."/>
            <person name="Lucas S."/>
            <person name="Grigoriev I.V."/>
            <person name="Cande W.Z."/>
            <person name="Fulton C."/>
            <person name="Rokhsar D.S."/>
            <person name="Dawson S.C."/>
        </authorList>
    </citation>
    <scope>NUCLEOTIDE SEQUENCE [LARGE SCALE GENOMIC DNA]</scope>
    <source>
        <strain evidence="1 2">NEG-M</strain>
    </source>
</reference>
<dbReference type="OrthoDB" id="10412657at2759"/>
<evidence type="ECO:0000313" key="2">
    <source>
        <dbReference type="Proteomes" id="UP000006671"/>
    </source>
</evidence>